<dbReference type="GO" id="GO:0020037">
    <property type="term" value="F:heme binding"/>
    <property type="evidence" value="ECO:0007669"/>
    <property type="project" value="UniProtKB-UniRule"/>
</dbReference>
<dbReference type="FunFam" id="3.10.120.10:FF:000007">
    <property type="entry name" value="Sulfite oxidase, mitochondrial"/>
    <property type="match status" value="1"/>
</dbReference>
<dbReference type="PANTHER" id="PTHR19359">
    <property type="entry name" value="CYTOCHROME B5"/>
    <property type="match status" value="1"/>
</dbReference>
<dbReference type="PROSITE" id="PS50255">
    <property type="entry name" value="CYTOCHROME_B5_2"/>
    <property type="match status" value="1"/>
</dbReference>
<dbReference type="InterPro" id="IPR050668">
    <property type="entry name" value="Cytochrome_b5"/>
</dbReference>
<evidence type="ECO:0000256" key="1">
    <source>
        <dbReference type="ARBA" id="ARBA00022617"/>
    </source>
</evidence>
<organism evidence="7">
    <name type="scientific">Neobodo designis</name>
    <name type="common">Flagellated protozoan</name>
    <name type="synonym">Bodo designis</name>
    <dbReference type="NCBI Taxonomy" id="312471"/>
    <lineage>
        <taxon>Eukaryota</taxon>
        <taxon>Discoba</taxon>
        <taxon>Euglenozoa</taxon>
        <taxon>Kinetoplastea</taxon>
        <taxon>Metakinetoplastina</taxon>
        <taxon>Neobodonida</taxon>
        <taxon>Neobodo</taxon>
    </lineage>
</organism>
<evidence type="ECO:0000256" key="2">
    <source>
        <dbReference type="ARBA" id="ARBA00022723"/>
    </source>
</evidence>
<dbReference type="GO" id="GO:0046872">
    <property type="term" value="F:metal ion binding"/>
    <property type="evidence" value="ECO:0007669"/>
    <property type="project" value="UniProtKB-UniRule"/>
</dbReference>
<evidence type="ECO:0000256" key="5">
    <source>
        <dbReference type="RuleBase" id="RU362121"/>
    </source>
</evidence>
<dbReference type="InterPro" id="IPR001199">
    <property type="entry name" value="Cyt_B5-like_heme/steroid-bd"/>
</dbReference>
<dbReference type="PROSITE" id="PS00191">
    <property type="entry name" value="CYTOCHROME_B5_1"/>
    <property type="match status" value="1"/>
</dbReference>
<reference evidence="7" key="1">
    <citation type="submission" date="2021-01" db="EMBL/GenBank/DDBJ databases">
        <authorList>
            <person name="Corre E."/>
            <person name="Pelletier E."/>
            <person name="Niang G."/>
            <person name="Scheremetjew M."/>
            <person name="Finn R."/>
            <person name="Kale V."/>
            <person name="Holt S."/>
            <person name="Cochrane G."/>
            <person name="Meng A."/>
            <person name="Brown T."/>
            <person name="Cohen L."/>
        </authorList>
    </citation>
    <scope>NUCLEOTIDE SEQUENCE</scope>
    <source>
        <strain evidence="7">CCAP 1951/1</strain>
    </source>
</reference>
<keyword evidence="2 5" id="KW-0479">Metal-binding</keyword>
<evidence type="ECO:0000256" key="4">
    <source>
        <dbReference type="ARBA" id="ARBA00038168"/>
    </source>
</evidence>
<name>A0A7S1L8A2_NEODS</name>
<accession>A0A7S1L8A2</accession>
<dbReference type="GO" id="GO:0016020">
    <property type="term" value="C:membrane"/>
    <property type="evidence" value="ECO:0007669"/>
    <property type="project" value="TreeGrafter"/>
</dbReference>
<dbReference type="SUPFAM" id="SSF55856">
    <property type="entry name" value="Cytochrome b5-like heme/steroid binding domain"/>
    <property type="match status" value="1"/>
</dbReference>
<dbReference type="SMART" id="SM01117">
    <property type="entry name" value="Cyt-b5"/>
    <property type="match status" value="1"/>
</dbReference>
<evidence type="ECO:0000313" key="7">
    <source>
        <dbReference type="EMBL" id="CAD9096683.1"/>
    </source>
</evidence>
<dbReference type="InterPro" id="IPR036400">
    <property type="entry name" value="Cyt_B5-like_heme/steroid_sf"/>
</dbReference>
<keyword evidence="1 5" id="KW-0349">Heme</keyword>
<evidence type="ECO:0000256" key="3">
    <source>
        <dbReference type="ARBA" id="ARBA00023004"/>
    </source>
</evidence>
<proteinExistence type="inferred from homology"/>
<dbReference type="EMBL" id="HBGF01007193">
    <property type="protein sequence ID" value="CAD9096683.1"/>
    <property type="molecule type" value="Transcribed_RNA"/>
</dbReference>
<gene>
    <name evidence="7" type="ORF">NDES1114_LOCUS4874</name>
</gene>
<comment type="similarity">
    <text evidence="4 5">Belongs to the cytochrome b5 family.</text>
</comment>
<keyword evidence="3 5" id="KW-0408">Iron</keyword>
<evidence type="ECO:0000259" key="6">
    <source>
        <dbReference type="PROSITE" id="PS50255"/>
    </source>
</evidence>
<dbReference type="AlphaFoldDB" id="A0A7S1L8A2"/>
<dbReference type="PANTHER" id="PTHR19359:SF146">
    <property type="entry name" value="B5, PUTATIVE-RELATED"/>
    <property type="match status" value="1"/>
</dbReference>
<protein>
    <recommendedName>
        <fullName evidence="6">Cytochrome b5 heme-binding domain-containing protein</fullName>
    </recommendedName>
</protein>
<dbReference type="Gene3D" id="3.10.120.10">
    <property type="entry name" value="Cytochrome b5-like heme/steroid binding domain"/>
    <property type="match status" value="1"/>
</dbReference>
<dbReference type="InterPro" id="IPR018506">
    <property type="entry name" value="Cyt_B5_heme-BS"/>
</dbReference>
<dbReference type="Pfam" id="PF00173">
    <property type="entry name" value="Cyt-b5"/>
    <property type="match status" value="1"/>
</dbReference>
<feature type="domain" description="Cytochrome b5 heme-binding" evidence="6">
    <location>
        <begin position="14"/>
        <end position="90"/>
    </location>
</feature>
<sequence>MLSAIKSALGIKEWPEFTRAEVAAHNTEDSVWLVAGDRVFDVTRFVHLHPAGPVAILKRAGGCEDCSMDYKFHSKGARQQWKQCQVGVLKASEVDAPIPRNAAPDPAMITKHQAPINYDGSFYAEKTAAAAAAATGC</sequence>